<dbReference type="InterPro" id="IPR051543">
    <property type="entry name" value="Serine_Peptidase_S9A"/>
</dbReference>
<dbReference type="InterPro" id="IPR002471">
    <property type="entry name" value="Pept_S9_AS"/>
</dbReference>
<keyword evidence="2 7" id="KW-0645">Protease</keyword>
<dbReference type="InterPro" id="IPR029058">
    <property type="entry name" value="AB_hydrolase_fold"/>
</dbReference>
<dbReference type="EMBL" id="AP018933">
    <property type="protein sequence ID" value="BBG29427.1"/>
    <property type="molecule type" value="Genomic_DNA"/>
</dbReference>
<dbReference type="Pfam" id="PF02897">
    <property type="entry name" value="Peptidase_S9_N"/>
    <property type="match status" value="1"/>
</dbReference>
<comment type="similarity">
    <text evidence="1">Belongs to the peptidase S9A family.</text>
</comment>
<dbReference type="STRING" id="1123510.GCA_000620025_01965"/>
<dbReference type="InterPro" id="IPR023302">
    <property type="entry name" value="Pept_S9A_N"/>
</dbReference>
<dbReference type="Gene3D" id="2.130.10.120">
    <property type="entry name" value="Prolyl oligopeptidase, N-terminal domain"/>
    <property type="match status" value="1"/>
</dbReference>
<dbReference type="AlphaFoldDB" id="A0A348HCS5"/>
<dbReference type="SUPFAM" id="SSF53474">
    <property type="entry name" value="alpha/beta-Hydrolases"/>
    <property type="match status" value="1"/>
</dbReference>
<sequence>MKAQSPSRPERPVDLFFQDHDPEWLWLESREDPQVRRFLEAANQEANAWFTPLTPLIERLYDQQLKRRELAVTSLSTTLSHHVYWHHTEAEAEYPIWYRHPIGQPEQRQTLLDLPTLARETGFAELGDLAISPDEQWLAWTLDTRGDEYYDLYMRPLPSGEPIKLAEGIGPELIWAEDNRHLLYSHYDATQRPASVWAMDTQQANAPFCLFEEDDTEFWVGLGKTRSRQWLMIETASKDTSETHLLPADLSSRTLTCVRPRETGIEYHLDHMPGVFLVLHNTTLPQGQLDLAPESAPAQWHAWLPAREDVTLDGVDAFEWGIVLTERYHADAQVRLRIIEGTPSATASTATFAVTHDALLPLEESPSSLMLEDIPHFNSRTLRIREESFTTPPRYIACDLDTGSRTLLKQQPVYGDLQPNDLVARRLWATAPDGVKVPVSVVMTKTAAATGAPLPTLLYGYGAYGEALDPWFSIPRLGLLERGVAFAVAHVRGGGDCGEPWYRAGKLEHKHNTFTDFIAARDALVNEGISDEQHVVAHGGSAGGLLVGASINLAPDAFCAAVLDVPFVDVLRTMQNPDLPLTTAEYTEWGNPEQPDVFERIKAYSPLDNVRDQPWPALFIQGSWHDSRVAYWEPAKLYARITQAGTARGPVLMRTEMDAGHSGASGRFEAWRDTARQDAFILWALQCADR</sequence>
<keyword evidence="8" id="KW-1185">Reference proteome</keyword>
<dbReference type="Proteomes" id="UP000267342">
    <property type="component" value="Chromosome"/>
</dbReference>
<evidence type="ECO:0000256" key="2">
    <source>
        <dbReference type="ARBA" id="ARBA00022670"/>
    </source>
</evidence>
<feature type="domain" description="Peptidase S9A N-terminal" evidence="6">
    <location>
        <begin position="23"/>
        <end position="411"/>
    </location>
</feature>
<accession>A0A348HCS5</accession>
<evidence type="ECO:0000256" key="3">
    <source>
        <dbReference type="ARBA" id="ARBA00022801"/>
    </source>
</evidence>
<dbReference type="OrthoDB" id="9801421at2"/>
<dbReference type="Gene3D" id="3.40.50.1820">
    <property type="entry name" value="alpha/beta hydrolase"/>
    <property type="match status" value="1"/>
</dbReference>
<organism evidence="7 8">
    <name type="scientific">Zymobacter palmae</name>
    <dbReference type="NCBI Taxonomy" id="33074"/>
    <lineage>
        <taxon>Bacteria</taxon>
        <taxon>Pseudomonadati</taxon>
        <taxon>Pseudomonadota</taxon>
        <taxon>Gammaproteobacteria</taxon>
        <taxon>Oceanospirillales</taxon>
        <taxon>Halomonadaceae</taxon>
        <taxon>Zymobacter group</taxon>
        <taxon>Zymobacter</taxon>
    </lineage>
</organism>
<dbReference type="PANTHER" id="PTHR11757">
    <property type="entry name" value="PROTEASE FAMILY S9A OLIGOPEPTIDASE"/>
    <property type="match status" value="1"/>
</dbReference>
<evidence type="ECO:0000313" key="7">
    <source>
        <dbReference type="EMBL" id="BBG29427.1"/>
    </source>
</evidence>
<dbReference type="GO" id="GO:0006508">
    <property type="term" value="P:proteolysis"/>
    <property type="evidence" value="ECO:0007669"/>
    <property type="project" value="UniProtKB-KW"/>
</dbReference>
<keyword evidence="4" id="KW-0720">Serine protease</keyword>
<dbReference type="SUPFAM" id="SSF50993">
    <property type="entry name" value="Peptidase/esterase 'gauge' domain"/>
    <property type="match status" value="1"/>
</dbReference>
<dbReference type="InterPro" id="IPR002470">
    <property type="entry name" value="Peptidase_S9A"/>
</dbReference>
<dbReference type="KEGG" id="zpl:ZBT109_0649"/>
<dbReference type="GO" id="GO:0004252">
    <property type="term" value="F:serine-type endopeptidase activity"/>
    <property type="evidence" value="ECO:0007669"/>
    <property type="project" value="InterPro"/>
</dbReference>
<dbReference type="PROSITE" id="PS00708">
    <property type="entry name" value="PRO_ENDOPEP_SER"/>
    <property type="match status" value="1"/>
</dbReference>
<proteinExistence type="inferred from homology"/>
<dbReference type="PANTHER" id="PTHR11757:SF19">
    <property type="entry name" value="PROLYL ENDOPEPTIDASE-LIKE"/>
    <property type="match status" value="1"/>
</dbReference>
<feature type="domain" description="Peptidase S9 prolyl oligopeptidase catalytic" evidence="5">
    <location>
        <begin position="473"/>
        <end position="685"/>
    </location>
</feature>
<protein>
    <submittedName>
        <fullName evidence="7">Protease II</fullName>
    </submittedName>
</protein>
<keyword evidence="3" id="KW-0378">Hydrolase</keyword>
<name>A0A348HCS5_9GAMM</name>
<gene>
    <name evidence="7" type="ORF">ZBT109_0649</name>
</gene>
<reference evidence="7 8" key="1">
    <citation type="submission" date="2018-09" db="EMBL/GenBank/DDBJ databases">
        <title>Zymobacter palmae IAM14233 (=T109) whole genome analysis.</title>
        <authorList>
            <person name="Yanase H."/>
        </authorList>
    </citation>
    <scope>NUCLEOTIDE SEQUENCE [LARGE SCALE GENOMIC DNA]</scope>
    <source>
        <strain evidence="7 8">IAM14233</strain>
    </source>
</reference>
<evidence type="ECO:0000259" key="6">
    <source>
        <dbReference type="Pfam" id="PF02897"/>
    </source>
</evidence>
<dbReference type="RefSeq" id="WP_027705088.1">
    <property type="nucleotide sequence ID" value="NZ_AP018933.1"/>
</dbReference>
<evidence type="ECO:0000256" key="1">
    <source>
        <dbReference type="ARBA" id="ARBA00005228"/>
    </source>
</evidence>
<dbReference type="PRINTS" id="PR00862">
    <property type="entry name" value="PROLIGOPTASE"/>
</dbReference>
<evidence type="ECO:0000259" key="5">
    <source>
        <dbReference type="Pfam" id="PF00326"/>
    </source>
</evidence>
<evidence type="ECO:0000256" key="4">
    <source>
        <dbReference type="ARBA" id="ARBA00022825"/>
    </source>
</evidence>
<dbReference type="InterPro" id="IPR001375">
    <property type="entry name" value="Peptidase_S9_cat"/>
</dbReference>
<evidence type="ECO:0000313" key="8">
    <source>
        <dbReference type="Proteomes" id="UP000267342"/>
    </source>
</evidence>
<dbReference type="Pfam" id="PF00326">
    <property type="entry name" value="Peptidase_S9"/>
    <property type="match status" value="1"/>
</dbReference>